<gene>
    <name evidence="2" type="ORF">ACFSJC_02020</name>
</gene>
<proteinExistence type="predicted"/>
<dbReference type="Pfam" id="PF00561">
    <property type="entry name" value="Abhydrolase_1"/>
    <property type="match status" value="1"/>
</dbReference>
<evidence type="ECO:0000313" key="2">
    <source>
        <dbReference type="EMBL" id="MFD2110614.1"/>
    </source>
</evidence>
<reference evidence="3" key="1">
    <citation type="journal article" date="2019" name="Int. J. Syst. Evol. Microbiol.">
        <title>The Global Catalogue of Microorganisms (GCM) 10K type strain sequencing project: providing services to taxonomists for standard genome sequencing and annotation.</title>
        <authorList>
            <consortium name="The Broad Institute Genomics Platform"/>
            <consortium name="The Broad Institute Genome Sequencing Center for Infectious Disease"/>
            <person name="Wu L."/>
            <person name="Ma J."/>
        </authorList>
    </citation>
    <scope>NUCLEOTIDE SEQUENCE [LARGE SCALE GENOMIC DNA]</scope>
    <source>
        <strain evidence="3">KACC 12597</strain>
    </source>
</reference>
<dbReference type="Proteomes" id="UP001597337">
    <property type="component" value="Unassembled WGS sequence"/>
</dbReference>
<dbReference type="InterPro" id="IPR000073">
    <property type="entry name" value="AB_hydrolase_1"/>
</dbReference>
<sequence length="263" mass="28845">MSHAAQLTPTALDEFWNLATAPWRLALESRATWEFGALLATQPLLTMAPHGDGHPVLVLPRLLGCDFSTQPLRSFLSQMGYEAHPWELGVNMGPRAGVMSACLRRLTTLEKRYGRKVSLIGWSLGGLYARELAKLAPDQVRQVITLGSPFAGHPSPTEIWNAYEDLTGDHIGLPKNSGPLETSPPVPTTSIYSRTDGIVPWNSSQTHQGASAENIEVESSHLGLAVNPTVLYAVADRLAQPEGEWKPFERSGLRELFYPDPTR</sequence>
<dbReference type="GO" id="GO:0016787">
    <property type="term" value="F:hydrolase activity"/>
    <property type="evidence" value="ECO:0007669"/>
    <property type="project" value="UniProtKB-KW"/>
</dbReference>
<dbReference type="InterPro" id="IPR029058">
    <property type="entry name" value="AB_hydrolase_fold"/>
</dbReference>
<name>A0ABW4Y7M9_9GAMM</name>
<comment type="caution">
    <text evidence="2">The sequence shown here is derived from an EMBL/GenBank/DDBJ whole genome shotgun (WGS) entry which is preliminary data.</text>
</comment>
<keyword evidence="2" id="KW-0378">Hydrolase</keyword>
<accession>A0ABW4Y7M9</accession>
<protein>
    <submittedName>
        <fullName evidence="2">Alpha/beta fold hydrolase</fullName>
    </submittedName>
</protein>
<organism evidence="2 3">
    <name type="scientific">Thiorhodococcus fuscus</name>
    <dbReference type="NCBI Taxonomy" id="527200"/>
    <lineage>
        <taxon>Bacteria</taxon>
        <taxon>Pseudomonadati</taxon>
        <taxon>Pseudomonadota</taxon>
        <taxon>Gammaproteobacteria</taxon>
        <taxon>Chromatiales</taxon>
        <taxon>Chromatiaceae</taxon>
        <taxon>Thiorhodococcus</taxon>
    </lineage>
</organism>
<evidence type="ECO:0000259" key="1">
    <source>
        <dbReference type="Pfam" id="PF00561"/>
    </source>
</evidence>
<dbReference type="SUPFAM" id="SSF53474">
    <property type="entry name" value="alpha/beta-Hydrolases"/>
    <property type="match status" value="1"/>
</dbReference>
<dbReference type="RefSeq" id="WP_386022464.1">
    <property type="nucleotide sequence ID" value="NZ_JBHUHX010000004.1"/>
</dbReference>
<keyword evidence="3" id="KW-1185">Reference proteome</keyword>
<dbReference type="Gene3D" id="3.40.50.1820">
    <property type="entry name" value="alpha/beta hydrolase"/>
    <property type="match status" value="1"/>
</dbReference>
<feature type="domain" description="AB hydrolase-1" evidence="1">
    <location>
        <begin position="62"/>
        <end position="157"/>
    </location>
</feature>
<evidence type="ECO:0000313" key="3">
    <source>
        <dbReference type="Proteomes" id="UP001597337"/>
    </source>
</evidence>
<dbReference type="EMBL" id="JBHUHX010000004">
    <property type="protein sequence ID" value="MFD2110614.1"/>
    <property type="molecule type" value="Genomic_DNA"/>
</dbReference>